<dbReference type="EMBL" id="UINC01000043">
    <property type="protein sequence ID" value="SUZ47933.1"/>
    <property type="molecule type" value="Genomic_DNA"/>
</dbReference>
<dbReference type="AlphaFoldDB" id="A0A381N2S9"/>
<name>A0A381N2S9_9ZZZZ</name>
<reference evidence="1" key="1">
    <citation type="submission" date="2018-05" db="EMBL/GenBank/DDBJ databases">
        <authorList>
            <person name="Lanie J.A."/>
            <person name="Ng W.-L."/>
            <person name="Kazmierczak K.M."/>
            <person name="Andrzejewski T.M."/>
            <person name="Davidsen T.M."/>
            <person name="Wayne K.J."/>
            <person name="Tettelin H."/>
            <person name="Glass J.I."/>
            <person name="Rusch D."/>
            <person name="Podicherti R."/>
            <person name="Tsui H.-C.T."/>
            <person name="Winkler M.E."/>
        </authorList>
    </citation>
    <scope>NUCLEOTIDE SEQUENCE</scope>
</reference>
<evidence type="ECO:0000313" key="1">
    <source>
        <dbReference type="EMBL" id="SUZ47933.1"/>
    </source>
</evidence>
<gene>
    <name evidence="1" type="ORF">METZ01_LOCUS787</name>
</gene>
<organism evidence="1">
    <name type="scientific">marine metagenome</name>
    <dbReference type="NCBI Taxonomy" id="408172"/>
    <lineage>
        <taxon>unclassified sequences</taxon>
        <taxon>metagenomes</taxon>
        <taxon>ecological metagenomes</taxon>
    </lineage>
</organism>
<protein>
    <submittedName>
        <fullName evidence="1">Uncharacterized protein</fullName>
    </submittedName>
</protein>
<sequence length="205" mass="23759">MFGANLEHIGEAIYKNGVWAEVIENRKFCGPDKLIWESGLNDDHLDFGIIKPWKGCHPSSQHVMYAHSNSEYIVKGEEQINRFGSGKQSQQITIRKKSEKNRGIKQSINVNFINEEHQFSIMLKGAGQKVYIQIGELNFVIKSRKKWFEFKKNIKFNDLKTKKTLSITINSDEIFIANCSLMPKNTIFGFRKDVTKLIQQWLPSY</sequence>
<feature type="non-terminal residue" evidence="1">
    <location>
        <position position="205"/>
    </location>
</feature>
<accession>A0A381N2S9</accession>
<proteinExistence type="predicted"/>